<protein>
    <submittedName>
        <fullName evidence="1">Uncharacterized protein</fullName>
    </submittedName>
</protein>
<dbReference type="Proteomes" id="UP000308600">
    <property type="component" value="Unassembled WGS sequence"/>
</dbReference>
<evidence type="ECO:0000313" key="2">
    <source>
        <dbReference type="Proteomes" id="UP000308600"/>
    </source>
</evidence>
<accession>A0ACD3A155</accession>
<keyword evidence="2" id="KW-1185">Reference proteome</keyword>
<gene>
    <name evidence="1" type="ORF">BDN72DRAFT_906563</name>
</gene>
<organism evidence="1 2">
    <name type="scientific">Pluteus cervinus</name>
    <dbReference type="NCBI Taxonomy" id="181527"/>
    <lineage>
        <taxon>Eukaryota</taxon>
        <taxon>Fungi</taxon>
        <taxon>Dikarya</taxon>
        <taxon>Basidiomycota</taxon>
        <taxon>Agaricomycotina</taxon>
        <taxon>Agaricomycetes</taxon>
        <taxon>Agaricomycetidae</taxon>
        <taxon>Agaricales</taxon>
        <taxon>Pluteineae</taxon>
        <taxon>Pluteaceae</taxon>
        <taxon>Pluteus</taxon>
    </lineage>
</organism>
<sequence>MVGAYRKEDGTLQVYHLSASSASGGTPYSAPPEVYKALRDDFLEHMEKTIPVFHCDLLSDESTTSIKDTTAINSAKDTVTNNGSSSLTVDEDFDDLDNNEDYRGFKRLRRRSMTVESEDDADMGSPPPASSRLTSPSSSSVPDLVSITTTPTSSHTSSRASSRASSHSPSPTARMVSPVQTQHDEPIEDPSPCTVVKKKAVKKTYSRRGRKYTKQVTAVEPSAPAGDSISAPARSRGRRPAEAVVIPTVPVPPANEDLVNDDPPAERRSKRCQAPSYTNKAVTVRCGQ</sequence>
<reference evidence="1 2" key="1">
    <citation type="journal article" date="2019" name="Nat. Ecol. Evol.">
        <title>Megaphylogeny resolves global patterns of mushroom evolution.</title>
        <authorList>
            <person name="Varga T."/>
            <person name="Krizsan K."/>
            <person name="Foldi C."/>
            <person name="Dima B."/>
            <person name="Sanchez-Garcia M."/>
            <person name="Sanchez-Ramirez S."/>
            <person name="Szollosi G.J."/>
            <person name="Szarkandi J.G."/>
            <person name="Papp V."/>
            <person name="Albert L."/>
            <person name="Andreopoulos W."/>
            <person name="Angelini C."/>
            <person name="Antonin V."/>
            <person name="Barry K.W."/>
            <person name="Bougher N.L."/>
            <person name="Buchanan P."/>
            <person name="Buyck B."/>
            <person name="Bense V."/>
            <person name="Catcheside P."/>
            <person name="Chovatia M."/>
            <person name="Cooper J."/>
            <person name="Damon W."/>
            <person name="Desjardin D."/>
            <person name="Finy P."/>
            <person name="Geml J."/>
            <person name="Haridas S."/>
            <person name="Hughes K."/>
            <person name="Justo A."/>
            <person name="Karasinski D."/>
            <person name="Kautmanova I."/>
            <person name="Kiss B."/>
            <person name="Kocsube S."/>
            <person name="Kotiranta H."/>
            <person name="LaButti K.M."/>
            <person name="Lechner B.E."/>
            <person name="Liimatainen K."/>
            <person name="Lipzen A."/>
            <person name="Lukacs Z."/>
            <person name="Mihaltcheva S."/>
            <person name="Morgado L.N."/>
            <person name="Niskanen T."/>
            <person name="Noordeloos M.E."/>
            <person name="Ohm R.A."/>
            <person name="Ortiz-Santana B."/>
            <person name="Ovrebo C."/>
            <person name="Racz N."/>
            <person name="Riley R."/>
            <person name="Savchenko A."/>
            <person name="Shiryaev A."/>
            <person name="Soop K."/>
            <person name="Spirin V."/>
            <person name="Szebenyi C."/>
            <person name="Tomsovsky M."/>
            <person name="Tulloss R.E."/>
            <person name="Uehling J."/>
            <person name="Grigoriev I.V."/>
            <person name="Vagvolgyi C."/>
            <person name="Papp T."/>
            <person name="Martin F.M."/>
            <person name="Miettinen O."/>
            <person name="Hibbett D.S."/>
            <person name="Nagy L.G."/>
        </authorList>
    </citation>
    <scope>NUCLEOTIDE SEQUENCE [LARGE SCALE GENOMIC DNA]</scope>
    <source>
        <strain evidence="1 2">NL-1719</strain>
    </source>
</reference>
<evidence type="ECO:0000313" key="1">
    <source>
        <dbReference type="EMBL" id="TFK58627.1"/>
    </source>
</evidence>
<dbReference type="EMBL" id="ML209267">
    <property type="protein sequence ID" value="TFK58627.1"/>
    <property type="molecule type" value="Genomic_DNA"/>
</dbReference>
<proteinExistence type="predicted"/>
<name>A0ACD3A155_9AGAR</name>